<dbReference type="PROSITE" id="PS51186">
    <property type="entry name" value="GNAT"/>
    <property type="match status" value="1"/>
</dbReference>
<comment type="caution">
    <text evidence="2">The sequence shown here is derived from an EMBL/GenBank/DDBJ whole genome shotgun (WGS) entry which is preliminary data.</text>
</comment>
<dbReference type="Pfam" id="PF00583">
    <property type="entry name" value="Acetyltransf_1"/>
    <property type="match status" value="1"/>
</dbReference>
<dbReference type="SUPFAM" id="SSF55729">
    <property type="entry name" value="Acyl-CoA N-acyltransferases (Nat)"/>
    <property type="match status" value="1"/>
</dbReference>
<dbReference type="GO" id="GO:0016747">
    <property type="term" value="F:acyltransferase activity, transferring groups other than amino-acyl groups"/>
    <property type="evidence" value="ECO:0007669"/>
    <property type="project" value="InterPro"/>
</dbReference>
<evidence type="ECO:0000259" key="1">
    <source>
        <dbReference type="PROSITE" id="PS51186"/>
    </source>
</evidence>
<keyword evidence="3" id="KW-1185">Reference proteome</keyword>
<evidence type="ECO:0000313" key="3">
    <source>
        <dbReference type="Proteomes" id="UP000479293"/>
    </source>
</evidence>
<dbReference type="Gene3D" id="3.40.630.30">
    <property type="match status" value="1"/>
</dbReference>
<dbReference type="RefSeq" id="WP_152762277.1">
    <property type="nucleotide sequence ID" value="NZ_WHLY01000002.1"/>
</dbReference>
<dbReference type="CDD" id="cd04301">
    <property type="entry name" value="NAT_SF"/>
    <property type="match status" value="1"/>
</dbReference>
<sequence>MNYPSITNTIYPIVNPLAMTRTLHQLSKGLEIKEVFYPNQMTEIGKFRIRGWKNESGVNPDFFAKDLWLDEIDRFSHHWVATVNQTIVAVSRLSFHDSLSDVPYANLLKPEHRPYFENRRIASINRLVVAPEYRGMGLAGQMDRIRIECATRQADVMIAFPQLSRIESLQRKGFVLIEQLENIPEMPERPFFVMALDLKKGSIDE</sequence>
<gene>
    <name evidence="2" type="ORF">GBK04_18705</name>
</gene>
<dbReference type="AlphaFoldDB" id="A0A7C9FA42"/>
<keyword evidence="2" id="KW-0808">Transferase</keyword>
<evidence type="ECO:0000313" key="2">
    <source>
        <dbReference type="EMBL" id="MPR35324.1"/>
    </source>
</evidence>
<reference evidence="2 3" key="1">
    <citation type="submission" date="2019-10" db="EMBL/GenBank/DDBJ databases">
        <title>Draft Genome Sequence of Cytophagaceae sp. SJW1-29.</title>
        <authorList>
            <person name="Choi A."/>
        </authorList>
    </citation>
    <scope>NUCLEOTIDE SEQUENCE [LARGE SCALE GENOMIC DNA]</scope>
    <source>
        <strain evidence="2 3">SJW1-29</strain>
    </source>
</reference>
<organism evidence="2 3">
    <name type="scientific">Salmonirosea aquatica</name>
    <dbReference type="NCBI Taxonomy" id="2654236"/>
    <lineage>
        <taxon>Bacteria</taxon>
        <taxon>Pseudomonadati</taxon>
        <taxon>Bacteroidota</taxon>
        <taxon>Cytophagia</taxon>
        <taxon>Cytophagales</taxon>
        <taxon>Spirosomataceae</taxon>
        <taxon>Salmonirosea</taxon>
    </lineage>
</organism>
<accession>A0A7C9FA42</accession>
<dbReference type="InterPro" id="IPR000182">
    <property type="entry name" value="GNAT_dom"/>
</dbReference>
<name>A0A7C9FA42_9BACT</name>
<feature type="domain" description="N-acetyltransferase" evidence="1">
    <location>
        <begin position="30"/>
        <end position="199"/>
    </location>
</feature>
<dbReference type="EMBL" id="WHLY01000002">
    <property type="protein sequence ID" value="MPR35324.1"/>
    <property type="molecule type" value="Genomic_DNA"/>
</dbReference>
<dbReference type="Proteomes" id="UP000479293">
    <property type="component" value="Unassembled WGS sequence"/>
</dbReference>
<dbReference type="InterPro" id="IPR016181">
    <property type="entry name" value="Acyl_CoA_acyltransferase"/>
</dbReference>
<proteinExistence type="predicted"/>
<protein>
    <submittedName>
        <fullName evidence="2">GNAT family N-acetyltransferase</fullName>
    </submittedName>
</protein>